<evidence type="ECO:0000313" key="2">
    <source>
        <dbReference type="Proteomes" id="UP000195521"/>
    </source>
</evidence>
<accession>A0A1Y1JPH4</accession>
<evidence type="ECO:0000313" key="1">
    <source>
        <dbReference type="EMBL" id="GAW84516.1"/>
    </source>
</evidence>
<dbReference type="GeneID" id="39745324"/>
<proteinExistence type="predicted"/>
<sequence>MEDDLYGFLNDFPFCENKIQEIHNIADRKIYHTFCFRIAKKFNFNDEVKTNFINDMCPQALSYLFDINIKGGYSKYKKAGCRFFHYWLYYLLKKYNYCNYTNDIYNDMLSYHPTALGTPTFCTDYSKKATYEELEDLRAIYNSYKCLKKINKVNVSDNYTKYCDSLIKIIDENQKPVVHKVFPQANSQISSPEENNTQEIPRSSRSNIYTPYGSLLRHKIKRIRIKLDNITNTRNVLKPTEVPINILNSSMYDMLYN</sequence>
<keyword evidence="2" id="KW-1185">Reference proteome</keyword>
<protein>
    <submittedName>
        <fullName evidence="1">Variable surface protein</fullName>
    </submittedName>
</protein>
<dbReference type="AlphaFoldDB" id="A0A1Y1JPH4"/>
<gene>
    <name evidence="1" type="ORF">PGO_003395</name>
</gene>
<dbReference type="EMBL" id="BDQF01000382">
    <property type="protein sequence ID" value="GAW84516.1"/>
    <property type="molecule type" value="Genomic_DNA"/>
</dbReference>
<name>A0A1Y1JPH4_PLAGO</name>
<comment type="caution">
    <text evidence="1">The sequence shown here is derived from an EMBL/GenBank/DDBJ whole genome shotgun (WGS) entry which is preliminary data.</text>
</comment>
<dbReference type="RefSeq" id="XP_028547105.1">
    <property type="nucleotide sequence ID" value="XM_028691304.1"/>
</dbReference>
<dbReference type="OrthoDB" id="386822at2759"/>
<reference evidence="2" key="1">
    <citation type="submission" date="2017-04" db="EMBL/GenBank/DDBJ databases">
        <title>Plasmodium gonderi genome.</title>
        <authorList>
            <person name="Arisue N."/>
            <person name="Honma H."/>
            <person name="Kawai S."/>
            <person name="Tougan T."/>
            <person name="Tanabe K."/>
            <person name="Horii T."/>
        </authorList>
    </citation>
    <scope>NUCLEOTIDE SEQUENCE [LARGE SCALE GENOMIC DNA]</scope>
    <source>
        <strain evidence="2">ATCC 30045</strain>
    </source>
</reference>
<organism evidence="1 2">
    <name type="scientific">Plasmodium gonderi</name>
    <dbReference type="NCBI Taxonomy" id="77519"/>
    <lineage>
        <taxon>Eukaryota</taxon>
        <taxon>Sar</taxon>
        <taxon>Alveolata</taxon>
        <taxon>Apicomplexa</taxon>
        <taxon>Aconoidasida</taxon>
        <taxon>Haemosporida</taxon>
        <taxon>Plasmodiidae</taxon>
        <taxon>Plasmodium</taxon>
        <taxon>Plasmodium (Plasmodium)</taxon>
    </lineage>
</organism>
<dbReference type="Proteomes" id="UP000195521">
    <property type="component" value="Unassembled WGS sequence"/>
</dbReference>